<dbReference type="AlphaFoldDB" id="A0A420U7J7"/>
<dbReference type="Pfam" id="PF13535">
    <property type="entry name" value="ATP-grasp_4"/>
    <property type="match status" value="1"/>
</dbReference>
<name>A0A420U7J7_GIBIN</name>
<protein>
    <recommendedName>
        <fullName evidence="5">ATP-grasp domain-containing protein</fullName>
    </recommendedName>
</protein>
<dbReference type="PANTHER" id="PTHR43585:SF2">
    <property type="entry name" value="ATP-GRASP ENZYME FSQD"/>
    <property type="match status" value="1"/>
</dbReference>
<reference evidence="6 7" key="1">
    <citation type="journal article" date="2018" name="Sci. Rep.">
        <title>Characterisation of pathogen-specific regions and novel effector candidates in Fusarium oxysporum f. sp. cepae.</title>
        <authorList>
            <person name="Armitage A.D."/>
            <person name="Taylor A."/>
            <person name="Sobczyk M.K."/>
            <person name="Baxter L."/>
            <person name="Greenfield B.P."/>
            <person name="Bates H.J."/>
            <person name="Wilson F."/>
            <person name="Jackson A.C."/>
            <person name="Ott S."/>
            <person name="Harrison R.J."/>
            <person name="Clarkson J.P."/>
        </authorList>
    </citation>
    <scope>NUCLEOTIDE SEQUENCE [LARGE SCALE GENOMIC DNA]</scope>
    <source>
        <strain evidence="6 7">Fp_A8</strain>
    </source>
</reference>
<organism evidence="6 7">
    <name type="scientific">Gibberella intermedia</name>
    <name type="common">Bulb rot disease fungus</name>
    <name type="synonym">Fusarium proliferatum</name>
    <dbReference type="NCBI Taxonomy" id="948311"/>
    <lineage>
        <taxon>Eukaryota</taxon>
        <taxon>Fungi</taxon>
        <taxon>Dikarya</taxon>
        <taxon>Ascomycota</taxon>
        <taxon>Pezizomycotina</taxon>
        <taxon>Sordariomycetes</taxon>
        <taxon>Hypocreomycetidae</taxon>
        <taxon>Hypocreales</taxon>
        <taxon>Nectriaceae</taxon>
        <taxon>Fusarium</taxon>
        <taxon>Fusarium fujikuroi species complex</taxon>
    </lineage>
</organism>
<dbReference type="InterPro" id="IPR011761">
    <property type="entry name" value="ATP-grasp"/>
</dbReference>
<dbReference type="Pfam" id="PF18130">
    <property type="entry name" value="ATPgrasp_N"/>
    <property type="match status" value="1"/>
</dbReference>
<evidence type="ECO:0000259" key="5">
    <source>
        <dbReference type="PROSITE" id="PS50975"/>
    </source>
</evidence>
<dbReference type="Proteomes" id="UP000283569">
    <property type="component" value="Unassembled WGS sequence"/>
</dbReference>
<proteinExistence type="predicted"/>
<dbReference type="PROSITE" id="PS50975">
    <property type="entry name" value="ATP_GRASP"/>
    <property type="match status" value="1"/>
</dbReference>
<gene>
    <name evidence="6" type="ORF">BFJ72_g1217</name>
</gene>
<dbReference type="GO" id="GO:0046872">
    <property type="term" value="F:metal ion binding"/>
    <property type="evidence" value="ECO:0007669"/>
    <property type="project" value="InterPro"/>
</dbReference>
<dbReference type="GO" id="GO:0005524">
    <property type="term" value="F:ATP binding"/>
    <property type="evidence" value="ECO:0007669"/>
    <property type="project" value="UniProtKB-UniRule"/>
</dbReference>
<dbReference type="Gene3D" id="3.40.50.20">
    <property type="match status" value="1"/>
</dbReference>
<feature type="domain" description="ATP-grasp" evidence="5">
    <location>
        <begin position="205"/>
        <end position="434"/>
    </location>
</feature>
<keyword evidence="1" id="KW-0436">Ligase</keyword>
<dbReference type="GO" id="GO:0016874">
    <property type="term" value="F:ligase activity"/>
    <property type="evidence" value="ECO:0007669"/>
    <property type="project" value="UniProtKB-KW"/>
</dbReference>
<comment type="caution">
    <text evidence="6">The sequence shown here is derived from an EMBL/GenBank/DDBJ whole genome shotgun (WGS) entry which is preliminary data.</text>
</comment>
<evidence type="ECO:0000256" key="3">
    <source>
        <dbReference type="ARBA" id="ARBA00022840"/>
    </source>
</evidence>
<evidence type="ECO:0000313" key="7">
    <source>
        <dbReference type="Proteomes" id="UP000283569"/>
    </source>
</evidence>
<keyword evidence="2 4" id="KW-0547">Nucleotide-binding</keyword>
<evidence type="ECO:0000313" key="6">
    <source>
        <dbReference type="EMBL" id="RKL49761.1"/>
    </source>
</evidence>
<evidence type="ECO:0000256" key="2">
    <source>
        <dbReference type="ARBA" id="ARBA00022741"/>
    </source>
</evidence>
<keyword evidence="3 4" id="KW-0067">ATP-binding</keyword>
<dbReference type="InterPro" id="IPR041472">
    <property type="entry name" value="BL00235/CARNS1_N"/>
</dbReference>
<dbReference type="Gene3D" id="3.30.470.20">
    <property type="entry name" value="ATP-grasp fold, B domain"/>
    <property type="match status" value="1"/>
</dbReference>
<accession>A0A420U7J7</accession>
<dbReference type="InterPro" id="IPR052032">
    <property type="entry name" value="ATP-dep_AA_Ligase"/>
</dbReference>
<evidence type="ECO:0000256" key="1">
    <source>
        <dbReference type="ARBA" id="ARBA00022598"/>
    </source>
</evidence>
<dbReference type="PANTHER" id="PTHR43585">
    <property type="entry name" value="FUMIPYRROLE BIOSYNTHESIS PROTEIN C"/>
    <property type="match status" value="1"/>
</dbReference>
<dbReference type="SUPFAM" id="SSF56059">
    <property type="entry name" value="Glutathione synthetase ATP-binding domain-like"/>
    <property type="match status" value="1"/>
</dbReference>
<sequence length="565" mass="63020">MRHSDFVESIIPFHNWNQKISALASGDRKRPSSLSALLPSSPGALVVKRYSKQTSNSSLALLQHDLERRLKFNWIVSRKPTPRTVAVVGGRPMYDEIQGMYGSRGFFEAAHALGMSLIVFDEPDHWLKKEKHSHLRREFIPMDMSNIAELPRRMADALRDKHADGIVTFTDSFVIATAEAAEILGLPTEPLSSMQKAHYKHEMRRLVNKTNNIQAMHLTSVDQLEDVELQQSFQSLKYPLIVKPSRGQFSRGVKKVGGDAAMRQAVRELDKGGLMEQGVLIETYVDGPELDANFVLWDGQILFLEVTDNLPCPGDKSAATSDESFVETVQISNSGLPANELSIIRNSLHNSLLQLGFRSGVFHVEARMQNSCMQYQDLRGDNILDLAPVSRSREQDLGVFLIEINARSPGTAGTWASLYTYGVDMGALQLLHAVGDAERFASLSQPFSSIIGRDHVDVGGGGGAQYWGAHCMIPVHRDHVFVPPGFVDMVLAQIPHISSHVSRAELYAEAGTFVSPCDSAWVAYFLLFSKVDRRHLLEMYHLVAQVSRRILDEQMEDHQTMMLSV</sequence>
<evidence type="ECO:0000256" key="4">
    <source>
        <dbReference type="PROSITE-ProRule" id="PRU00409"/>
    </source>
</evidence>
<dbReference type="EMBL" id="MRDB01000002">
    <property type="protein sequence ID" value="RKL49761.1"/>
    <property type="molecule type" value="Genomic_DNA"/>
</dbReference>